<dbReference type="OMA" id="IQAQKDT"/>
<dbReference type="GO" id="GO:0005634">
    <property type="term" value="C:nucleus"/>
    <property type="evidence" value="ECO:0007669"/>
    <property type="project" value="UniProtKB-SubCell"/>
</dbReference>
<comment type="similarity">
    <text evidence="2 11 12">Belongs to the RPAP2 family.</text>
</comment>
<evidence type="ECO:0000259" key="14">
    <source>
        <dbReference type="PROSITE" id="PS51479"/>
    </source>
</evidence>
<keyword evidence="8 12" id="KW-0539">Nucleus</keyword>
<dbReference type="AlphaFoldDB" id="A0A074Y310"/>
<dbReference type="STRING" id="1043005.A0A074Y310"/>
<evidence type="ECO:0000256" key="5">
    <source>
        <dbReference type="ARBA" id="ARBA00022801"/>
    </source>
</evidence>
<sequence length="281" mass="31657">MSTSQAAPKSILKKTSGSETQPQPSISIKPKSDSERKRLETAIQHAHLIQEQKSILAKNLDYIEELSEYPSSSTGVATDVEVGNFLNYMISFQPSDYDALIEERHVNDRCGYTLCPNPPRKPTVKAPWLRNRVENWCSDGCAKKALYVKAQLDETPAWERRAGDKNPLVLYDENKSVAQGEATQMQLPVREKPKLRVADEKELAYERGEVSRVEDEKMDKVLKMEVLENKTISSVMPPTQTSFADSALHDLIEGYQPRGVQKGNRMVIRSENTDSEAEEDA</sequence>
<evidence type="ECO:0000256" key="6">
    <source>
        <dbReference type="ARBA" id="ARBA00022833"/>
    </source>
</evidence>
<evidence type="ECO:0000256" key="12">
    <source>
        <dbReference type="RuleBase" id="RU367080"/>
    </source>
</evidence>
<name>A0A074Y310_AURSE</name>
<dbReference type="EMBL" id="KL584772">
    <property type="protein sequence ID" value="KEQ92153.1"/>
    <property type="molecule type" value="Genomic_DNA"/>
</dbReference>
<dbReference type="InterPro" id="IPR039693">
    <property type="entry name" value="Rtr1/RPAP2"/>
</dbReference>
<accession>A0A074Y310</accession>
<keyword evidence="3 12" id="KW-0479">Metal-binding</keyword>
<dbReference type="EC" id="3.1.3.16" evidence="12"/>
<dbReference type="PANTHER" id="PTHR14732:SF0">
    <property type="entry name" value="RNA POLYMERASE II SUBUNIT B1 CTD PHOSPHATASE RPAP2-RELATED"/>
    <property type="match status" value="1"/>
</dbReference>
<keyword evidence="4 12" id="KW-0863">Zinc-finger</keyword>
<evidence type="ECO:0000256" key="11">
    <source>
        <dbReference type="PROSITE-ProRule" id="PRU00812"/>
    </source>
</evidence>
<evidence type="ECO:0000256" key="13">
    <source>
        <dbReference type="SAM" id="MobiDB-lite"/>
    </source>
</evidence>
<proteinExistence type="inferred from homology"/>
<keyword evidence="16" id="KW-1185">Reference proteome</keyword>
<evidence type="ECO:0000256" key="8">
    <source>
        <dbReference type="ARBA" id="ARBA00023242"/>
    </source>
</evidence>
<evidence type="ECO:0000256" key="7">
    <source>
        <dbReference type="ARBA" id="ARBA00022912"/>
    </source>
</evidence>
<gene>
    <name evidence="15" type="ORF">AUEXF2481DRAFT_43250</name>
</gene>
<keyword evidence="7 12" id="KW-0904">Protein phosphatase</keyword>
<evidence type="ECO:0000256" key="2">
    <source>
        <dbReference type="ARBA" id="ARBA00005676"/>
    </source>
</evidence>
<comment type="catalytic activity">
    <reaction evidence="10 12">
        <text>O-phospho-L-threonyl-[protein] + H2O = L-threonyl-[protein] + phosphate</text>
        <dbReference type="Rhea" id="RHEA:47004"/>
        <dbReference type="Rhea" id="RHEA-COMP:11060"/>
        <dbReference type="Rhea" id="RHEA-COMP:11605"/>
        <dbReference type="ChEBI" id="CHEBI:15377"/>
        <dbReference type="ChEBI" id="CHEBI:30013"/>
        <dbReference type="ChEBI" id="CHEBI:43474"/>
        <dbReference type="ChEBI" id="CHEBI:61977"/>
        <dbReference type="EC" id="3.1.3.16"/>
    </reaction>
</comment>
<reference evidence="15 16" key="1">
    <citation type="journal article" date="2014" name="BMC Genomics">
        <title>Genome sequencing of four Aureobasidium pullulans varieties: biotechnological potential, stress tolerance, and description of new species.</title>
        <authorList>
            <person name="Gostin Ar C."/>
            <person name="Ohm R.A."/>
            <person name="Kogej T."/>
            <person name="Sonjak S."/>
            <person name="Turk M."/>
            <person name="Zajc J."/>
            <person name="Zalar P."/>
            <person name="Grube M."/>
            <person name="Sun H."/>
            <person name="Han J."/>
            <person name="Sharma A."/>
            <person name="Chiniquy J."/>
            <person name="Ngan C.Y."/>
            <person name="Lipzen A."/>
            <person name="Barry K."/>
            <person name="Grigoriev I.V."/>
            <person name="Gunde-Cimerman N."/>
        </authorList>
    </citation>
    <scope>NUCLEOTIDE SEQUENCE [LARGE SCALE GENOMIC DNA]</scope>
    <source>
        <strain evidence="15 16">EXF-2481</strain>
    </source>
</reference>
<protein>
    <recommendedName>
        <fullName evidence="12">RNA polymerase II subunit B1 CTD phosphatase RPAP2 homolog</fullName>
        <ecNumber evidence="12">3.1.3.16</ecNumber>
    </recommendedName>
</protein>
<dbReference type="GO" id="GO:0008270">
    <property type="term" value="F:zinc ion binding"/>
    <property type="evidence" value="ECO:0007669"/>
    <property type="project" value="UniProtKB-KW"/>
</dbReference>
<feature type="region of interest" description="Disordered" evidence="13">
    <location>
        <begin position="262"/>
        <end position="281"/>
    </location>
</feature>
<feature type="domain" description="RTR1-type" evidence="14">
    <location>
        <begin position="87"/>
        <end position="161"/>
    </location>
</feature>
<dbReference type="InParanoid" id="A0A074Y310"/>
<dbReference type="GO" id="GO:0008420">
    <property type="term" value="F:RNA polymerase II CTD heptapeptide repeat phosphatase activity"/>
    <property type="evidence" value="ECO:0007669"/>
    <property type="project" value="UniProtKB-UniRule"/>
</dbReference>
<dbReference type="Proteomes" id="UP000030641">
    <property type="component" value="Unassembled WGS sequence"/>
</dbReference>
<evidence type="ECO:0000256" key="10">
    <source>
        <dbReference type="ARBA" id="ARBA00048336"/>
    </source>
</evidence>
<dbReference type="Gene3D" id="1.25.40.820">
    <property type="match status" value="1"/>
</dbReference>
<dbReference type="PANTHER" id="PTHR14732">
    <property type="entry name" value="RNA POLYMERASE II SUBUNIT B1 CTD PHOSPHATASE RPAP2-RELATED"/>
    <property type="match status" value="1"/>
</dbReference>
<comment type="subcellular location">
    <subcellularLocation>
        <location evidence="1 12">Nucleus</location>
    </subcellularLocation>
</comment>
<dbReference type="GO" id="GO:0043175">
    <property type="term" value="F:RNA polymerase core enzyme binding"/>
    <property type="evidence" value="ECO:0007669"/>
    <property type="project" value="UniProtKB-UniRule"/>
</dbReference>
<comment type="catalytic activity">
    <reaction evidence="9 12">
        <text>O-phospho-L-seryl-[protein] + H2O = L-seryl-[protein] + phosphate</text>
        <dbReference type="Rhea" id="RHEA:20629"/>
        <dbReference type="Rhea" id="RHEA-COMP:9863"/>
        <dbReference type="Rhea" id="RHEA-COMP:11604"/>
        <dbReference type="ChEBI" id="CHEBI:15377"/>
        <dbReference type="ChEBI" id="CHEBI:29999"/>
        <dbReference type="ChEBI" id="CHEBI:43474"/>
        <dbReference type="ChEBI" id="CHEBI:83421"/>
        <dbReference type="EC" id="3.1.3.16"/>
    </reaction>
</comment>
<feature type="compositionally biased region" description="Polar residues" evidence="13">
    <location>
        <begin position="1"/>
        <end position="26"/>
    </location>
</feature>
<evidence type="ECO:0000256" key="1">
    <source>
        <dbReference type="ARBA" id="ARBA00004123"/>
    </source>
</evidence>
<dbReference type="OrthoDB" id="2590500at2759"/>
<evidence type="ECO:0000256" key="4">
    <source>
        <dbReference type="ARBA" id="ARBA00022771"/>
    </source>
</evidence>
<dbReference type="GeneID" id="25367362"/>
<evidence type="ECO:0000313" key="15">
    <source>
        <dbReference type="EMBL" id="KEQ92153.1"/>
    </source>
</evidence>
<dbReference type="InterPro" id="IPR038534">
    <property type="entry name" value="Rtr1/RPAP2_sf"/>
</dbReference>
<dbReference type="PROSITE" id="PS51479">
    <property type="entry name" value="ZF_RTR1"/>
    <property type="match status" value="1"/>
</dbReference>
<keyword evidence="5 12" id="KW-0378">Hydrolase</keyword>
<feature type="region of interest" description="Disordered" evidence="13">
    <location>
        <begin position="1"/>
        <end position="35"/>
    </location>
</feature>
<dbReference type="HOGENOM" id="CLU_049331_1_0_1"/>
<dbReference type="InterPro" id="IPR007308">
    <property type="entry name" value="Rtr1/RPAP2_dom"/>
</dbReference>
<keyword evidence="6 12" id="KW-0862">Zinc</keyword>
<dbReference type="GO" id="GO:0005737">
    <property type="term" value="C:cytoplasm"/>
    <property type="evidence" value="ECO:0007669"/>
    <property type="project" value="TreeGrafter"/>
</dbReference>
<evidence type="ECO:0000313" key="16">
    <source>
        <dbReference type="Proteomes" id="UP000030641"/>
    </source>
</evidence>
<evidence type="ECO:0000256" key="9">
    <source>
        <dbReference type="ARBA" id="ARBA00047761"/>
    </source>
</evidence>
<organism evidence="15 16">
    <name type="scientific">Aureobasidium subglaciale (strain EXF-2481)</name>
    <name type="common">Aureobasidium pullulans var. subglaciale</name>
    <dbReference type="NCBI Taxonomy" id="1043005"/>
    <lineage>
        <taxon>Eukaryota</taxon>
        <taxon>Fungi</taxon>
        <taxon>Dikarya</taxon>
        <taxon>Ascomycota</taxon>
        <taxon>Pezizomycotina</taxon>
        <taxon>Dothideomycetes</taxon>
        <taxon>Dothideomycetidae</taxon>
        <taxon>Dothideales</taxon>
        <taxon>Saccotheciaceae</taxon>
        <taxon>Aureobasidium</taxon>
    </lineage>
</organism>
<dbReference type="Pfam" id="PF04181">
    <property type="entry name" value="RPAP2_Rtr1"/>
    <property type="match status" value="1"/>
</dbReference>
<dbReference type="RefSeq" id="XP_013340665.1">
    <property type="nucleotide sequence ID" value="XM_013485211.1"/>
</dbReference>
<evidence type="ECO:0000256" key="3">
    <source>
        <dbReference type="ARBA" id="ARBA00022723"/>
    </source>
</evidence>
<comment type="function">
    <text evidence="12">Putative RNA polymerase II subunit B1 C-terminal domain (CTD) phosphatase involved in RNA polymerase II transcription regulation.</text>
</comment>